<evidence type="ECO:0000313" key="2">
    <source>
        <dbReference type="Proteomes" id="UP000050343"/>
    </source>
</evidence>
<comment type="caution">
    <text evidence="1">The sequence shown here is derived from an EMBL/GenBank/DDBJ whole genome shotgun (WGS) entry which is preliminary data.</text>
</comment>
<dbReference type="Proteomes" id="UP000050343">
    <property type="component" value="Unassembled WGS sequence"/>
</dbReference>
<reference evidence="1 2" key="1">
    <citation type="journal article" date="2016" name="Plant Pathol.">
        <title>Genetic characterization of strains named as Xanthomonas axonopodis pv. dieffenbachiae leads to a taxonomic revision of the X. axonopodis species complex.</title>
        <authorList>
            <person name="Constantin E.C."/>
            <person name="Cleenwerck I."/>
            <person name="Maes M."/>
            <person name="Baeyen S."/>
            <person name="Van Malderghem C."/>
            <person name="De Vos P."/>
            <person name="Cottyn B."/>
        </authorList>
    </citation>
    <scope>NUCLEOTIDE SEQUENCE [LARGE SCALE GENOMIC DNA]</scope>
    <source>
        <strain evidence="2">LMG9055</strain>
    </source>
</reference>
<evidence type="ECO:0000313" key="1">
    <source>
        <dbReference type="EMBL" id="OQP74747.1"/>
    </source>
</evidence>
<gene>
    <name evidence="1" type="ORF">IA54_012060</name>
</gene>
<dbReference type="EMBL" id="JPUO02000208">
    <property type="protein sequence ID" value="OQP74747.1"/>
    <property type="molecule type" value="Genomic_DNA"/>
</dbReference>
<dbReference type="AlphaFoldDB" id="A0A1V9GVT2"/>
<sequence>MPRDVVTLFAQEAGNKLIRKHCRQIGLPVNDLRRLVEEVVDKSTMQRRHGLWEAFDEVLGETYEEEADNAS</sequence>
<name>A0A1V9GVT2_9XANT</name>
<accession>A0A1V9GVT2</accession>
<proteinExistence type="predicted"/>
<organism evidence="1 2">
    <name type="scientific">Xanthomonas phaseoli pv. syngonii LMG 9055</name>
    <dbReference type="NCBI Taxonomy" id="1437878"/>
    <lineage>
        <taxon>Bacteria</taxon>
        <taxon>Pseudomonadati</taxon>
        <taxon>Pseudomonadota</taxon>
        <taxon>Gammaproteobacteria</taxon>
        <taxon>Lysobacterales</taxon>
        <taxon>Lysobacteraceae</taxon>
        <taxon>Xanthomonas</taxon>
    </lineage>
</organism>
<reference evidence="1 2" key="2">
    <citation type="journal article" date="2017" name="Plant Pathol.">
        <title>Pathogenicity and virulence gene content of Xanthomonas strains infecting Araceae, formerly known as Xanthomonas axonopodis pv. dieffenbachiae.</title>
        <authorList>
            <person name="Constantin E.C."/>
            <person name="Haegeman A."/>
            <person name="Van Vaerenbergh J."/>
            <person name="Baeyen S."/>
            <person name="Van Malderghem C."/>
            <person name="Maes M."/>
            <person name="Cottyn B."/>
        </authorList>
    </citation>
    <scope>NUCLEOTIDE SEQUENCE [LARGE SCALE GENOMIC DNA]</scope>
    <source>
        <strain evidence="2">LMG9055</strain>
    </source>
</reference>
<protein>
    <submittedName>
        <fullName evidence="1">Uncharacterized protein</fullName>
    </submittedName>
</protein>